<evidence type="ECO:0000313" key="5">
    <source>
        <dbReference type="EMBL" id="OPX18404.1"/>
    </source>
</evidence>
<dbReference type="PANTHER" id="PTHR33619">
    <property type="entry name" value="POLYSACCHARIDE EXPORT PROTEIN GFCE-RELATED"/>
    <property type="match status" value="1"/>
</dbReference>
<gene>
    <name evidence="5" type="ORF">BXT86_01415</name>
</gene>
<keyword evidence="1" id="KW-0472">Membrane</keyword>
<dbReference type="Pfam" id="PF10531">
    <property type="entry name" value="SLBB"/>
    <property type="match status" value="2"/>
</dbReference>
<accession>A0A1V4QGG1</accession>
<dbReference type="AlphaFoldDB" id="A0A1V4QGG1"/>
<keyword evidence="1" id="KW-0812">Transmembrane</keyword>
<dbReference type="PANTHER" id="PTHR33619:SF3">
    <property type="entry name" value="POLYSACCHARIDE EXPORT PROTEIN GFCE-RELATED"/>
    <property type="match status" value="1"/>
</dbReference>
<feature type="domain" description="SLBB" evidence="4">
    <location>
        <begin position="134"/>
        <end position="210"/>
    </location>
</feature>
<comment type="caution">
    <text evidence="5">The sequence shown here is derived from an EMBL/GenBank/DDBJ whole genome shotgun (WGS) entry which is preliminary data.</text>
</comment>
<proteinExistence type="predicted"/>
<dbReference type="Pfam" id="PF22461">
    <property type="entry name" value="SLBB_2"/>
    <property type="match status" value="1"/>
</dbReference>
<evidence type="ECO:0008006" key="7">
    <source>
        <dbReference type="Google" id="ProtNLM"/>
    </source>
</evidence>
<evidence type="ECO:0000313" key="6">
    <source>
        <dbReference type="Proteomes" id="UP000191663"/>
    </source>
</evidence>
<dbReference type="GO" id="GO:0015159">
    <property type="term" value="F:polysaccharide transmembrane transporter activity"/>
    <property type="evidence" value="ECO:0007669"/>
    <property type="project" value="InterPro"/>
</dbReference>
<evidence type="ECO:0000259" key="3">
    <source>
        <dbReference type="Pfam" id="PF10531"/>
    </source>
</evidence>
<keyword evidence="2" id="KW-0732">Signal</keyword>
<dbReference type="InterPro" id="IPR049712">
    <property type="entry name" value="Poly_export"/>
</dbReference>
<organism evidence="5 6">
    <name type="scientific">candidate division WOR-3 bacterium 4484_100</name>
    <dbReference type="NCBI Taxonomy" id="1936077"/>
    <lineage>
        <taxon>Bacteria</taxon>
        <taxon>Bacteria division WOR-3</taxon>
    </lineage>
</organism>
<sequence>MKKIFIFLFISLMSLASAQVTGKTTEVTGLEKPIVSEEYVLMPGDRILVTITGSTNYSYQTTITYEGKVTINMPVTSIATAQGVYVPKYDIVDAVPIYNLTLKSAKDSLKKVFLKYYKNVDVNITLIEMRTFSVFVVGEVKSPGIVRAWPVDRVSEVVKRAEGVSTLGSRSHIELRRDGQLYRVVNLEEFERSGDIKTNPYVQDGDIIYIPRMEKSVIVKGAVFGKRGYELRVAELTASRERTSEGLYELAEGERVSDLISKAGGITPWADPVHCYVLRKDKKIDTDLTKILADEACKENILLEDGDVLIVPSVNALVYVQGRVVNPGSFPYQPNLRASDYIGLAGGPESDANMHSAYVQRGKKRISVRKDPIIEEGDRIFVPRQVFKFWQDYVQIGSVFASLLISYLTLTRK</sequence>
<reference evidence="6" key="1">
    <citation type="submission" date="2017-01" db="EMBL/GenBank/DDBJ databases">
        <title>Novel pathways for hydrocarbon cycling and metabolic interdependencies in hydrothermal sediment communities.</title>
        <authorList>
            <person name="Dombrowski N."/>
            <person name="Seitz K."/>
            <person name="Teske A."/>
            <person name="Baker B."/>
        </authorList>
    </citation>
    <scope>NUCLEOTIDE SEQUENCE [LARGE SCALE GENOMIC DNA]</scope>
</reference>
<feature type="signal peptide" evidence="2">
    <location>
        <begin position="1"/>
        <end position="18"/>
    </location>
</feature>
<name>A0A1V4QGG1_UNCW3</name>
<keyword evidence="1" id="KW-1133">Transmembrane helix</keyword>
<feature type="domain" description="Soluble ligand binding" evidence="3">
    <location>
        <begin position="246"/>
        <end position="282"/>
    </location>
</feature>
<dbReference type="InterPro" id="IPR019554">
    <property type="entry name" value="Soluble_ligand-bd"/>
</dbReference>
<evidence type="ECO:0000259" key="4">
    <source>
        <dbReference type="Pfam" id="PF22461"/>
    </source>
</evidence>
<evidence type="ECO:0000256" key="2">
    <source>
        <dbReference type="SAM" id="SignalP"/>
    </source>
</evidence>
<evidence type="ECO:0000256" key="1">
    <source>
        <dbReference type="SAM" id="Phobius"/>
    </source>
</evidence>
<feature type="transmembrane region" description="Helical" evidence="1">
    <location>
        <begin position="393"/>
        <end position="410"/>
    </location>
</feature>
<feature type="domain" description="Soluble ligand binding" evidence="3">
    <location>
        <begin position="318"/>
        <end position="362"/>
    </location>
</feature>
<dbReference type="EMBL" id="MUKB01000017">
    <property type="protein sequence ID" value="OPX18404.1"/>
    <property type="molecule type" value="Genomic_DNA"/>
</dbReference>
<feature type="chain" id="PRO_5013161221" description="Soluble ligand binding domain-containing protein" evidence="2">
    <location>
        <begin position="19"/>
        <end position="413"/>
    </location>
</feature>
<dbReference type="Gene3D" id="3.10.560.10">
    <property type="entry name" value="Outer membrane lipoprotein wza domain like"/>
    <property type="match status" value="3"/>
</dbReference>
<dbReference type="Proteomes" id="UP000191663">
    <property type="component" value="Unassembled WGS sequence"/>
</dbReference>
<protein>
    <recommendedName>
        <fullName evidence="7">Soluble ligand binding domain-containing protein</fullName>
    </recommendedName>
</protein>
<dbReference type="InterPro" id="IPR054765">
    <property type="entry name" value="SLBB_dom"/>
</dbReference>